<keyword evidence="5" id="KW-0560">Oxidoreductase</keyword>
<comment type="catalytic activity">
    <reaction evidence="8">
        <text>a ubiquinone + NADH + H(+) = a ubiquinol + NAD(+)</text>
        <dbReference type="Rhea" id="RHEA:23152"/>
        <dbReference type="Rhea" id="RHEA-COMP:9565"/>
        <dbReference type="Rhea" id="RHEA-COMP:9566"/>
        <dbReference type="ChEBI" id="CHEBI:15378"/>
        <dbReference type="ChEBI" id="CHEBI:16389"/>
        <dbReference type="ChEBI" id="CHEBI:17976"/>
        <dbReference type="ChEBI" id="CHEBI:57540"/>
        <dbReference type="ChEBI" id="CHEBI:57945"/>
    </reaction>
</comment>
<reference evidence="10 11" key="1">
    <citation type="submission" date="2016-10" db="EMBL/GenBank/DDBJ databases">
        <title>The genome of Paramicrosporidium saccamoebae is the missing link in understanding Cryptomycota and Microsporidia evolution.</title>
        <authorList>
            <person name="Quandt C.A."/>
            <person name="Beaudet D."/>
            <person name="Corsaro D."/>
            <person name="Michel R."/>
            <person name="Corradi N."/>
            <person name="James T."/>
        </authorList>
    </citation>
    <scope>NUCLEOTIDE SEQUENCE [LARGE SCALE GENOMIC DNA]</scope>
    <source>
        <strain evidence="10 11">KSL3</strain>
    </source>
</reference>
<dbReference type="PANTHER" id="PTHR43706:SF47">
    <property type="entry name" value="EXTERNAL NADH-UBIQUINONE OXIDOREDUCTASE 1, MITOCHONDRIAL-RELATED"/>
    <property type="match status" value="1"/>
</dbReference>
<keyword evidence="6" id="KW-0520">NAD</keyword>
<dbReference type="GO" id="GO:0005739">
    <property type="term" value="C:mitochondrion"/>
    <property type="evidence" value="ECO:0007669"/>
    <property type="project" value="TreeGrafter"/>
</dbReference>
<feature type="domain" description="External alternative NADH-ubiquinone oxidoreductase-like C-terminal" evidence="9">
    <location>
        <begin position="85"/>
        <end position="146"/>
    </location>
</feature>
<dbReference type="GO" id="GO:0050136">
    <property type="term" value="F:NADH dehydrogenase (quinone) (non-electrogenic) activity"/>
    <property type="evidence" value="ECO:0007669"/>
    <property type="project" value="UniProtKB-EC"/>
</dbReference>
<sequence>RVHLAFLQRLVQRYGTKGEVSRETFQRLVDEVELTLRSLPATAQVASQEGRYLANIFNSMALHRMRNHLDPINYKACISPFTYQHFGMTAYVGAHYAVFDLGRTYLADRFLAFWLWRSIYLSEQVSYRTRMMVAFDWAKTFLFGRNVSTP</sequence>
<keyword evidence="3" id="KW-0285">Flavoprotein</keyword>
<evidence type="ECO:0000313" key="11">
    <source>
        <dbReference type="Proteomes" id="UP000240830"/>
    </source>
</evidence>
<evidence type="ECO:0000256" key="6">
    <source>
        <dbReference type="ARBA" id="ARBA00023027"/>
    </source>
</evidence>
<comment type="caution">
    <text evidence="10">The sequence shown here is derived from an EMBL/GenBank/DDBJ whole genome shotgun (WGS) entry which is preliminary data.</text>
</comment>
<dbReference type="AlphaFoldDB" id="A0A2H9TQ13"/>
<dbReference type="InterPro" id="IPR054585">
    <property type="entry name" value="NDH2-like_C"/>
</dbReference>
<feature type="non-terminal residue" evidence="10">
    <location>
        <position position="1"/>
    </location>
</feature>
<name>A0A2H9TQ13_9FUNG</name>
<evidence type="ECO:0000256" key="3">
    <source>
        <dbReference type="ARBA" id="ARBA00022630"/>
    </source>
</evidence>
<evidence type="ECO:0000313" key="10">
    <source>
        <dbReference type="EMBL" id="PJF19843.1"/>
    </source>
</evidence>
<proteinExistence type="inferred from homology"/>
<evidence type="ECO:0000259" key="9">
    <source>
        <dbReference type="Pfam" id="PF22366"/>
    </source>
</evidence>
<protein>
    <recommendedName>
        <fullName evidence="2">NADH:ubiquinone reductase (non-electrogenic)</fullName>
        <ecNumber evidence="2">1.6.5.9</ecNumber>
    </recommendedName>
</protein>
<evidence type="ECO:0000256" key="1">
    <source>
        <dbReference type="ARBA" id="ARBA00005272"/>
    </source>
</evidence>
<keyword evidence="11" id="KW-1185">Reference proteome</keyword>
<dbReference type="STRING" id="1246581.A0A2H9TQ13"/>
<keyword evidence="4" id="KW-0274">FAD</keyword>
<dbReference type="Pfam" id="PF22366">
    <property type="entry name" value="NDH2_C"/>
    <property type="match status" value="1"/>
</dbReference>
<evidence type="ECO:0000256" key="2">
    <source>
        <dbReference type="ARBA" id="ARBA00012637"/>
    </source>
</evidence>
<dbReference type="EMBL" id="MTSL01000037">
    <property type="protein sequence ID" value="PJF19843.1"/>
    <property type="molecule type" value="Genomic_DNA"/>
</dbReference>
<gene>
    <name evidence="10" type="ORF">PSACC_00352</name>
</gene>
<dbReference type="Gene3D" id="3.50.50.100">
    <property type="match status" value="1"/>
</dbReference>
<dbReference type="OrthoDB" id="3244603at2759"/>
<organism evidence="10 11">
    <name type="scientific">Paramicrosporidium saccamoebae</name>
    <dbReference type="NCBI Taxonomy" id="1246581"/>
    <lineage>
        <taxon>Eukaryota</taxon>
        <taxon>Fungi</taxon>
        <taxon>Fungi incertae sedis</taxon>
        <taxon>Cryptomycota</taxon>
        <taxon>Cryptomycota incertae sedis</taxon>
        <taxon>Paramicrosporidium</taxon>
    </lineage>
</organism>
<dbReference type="Proteomes" id="UP000240830">
    <property type="component" value="Unassembled WGS sequence"/>
</dbReference>
<dbReference type="PANTHER" id="PTHR43706">
    <property type="entry name" value="NADH DEHYDROGENASE"/>
    <property type="match status" value="1"/>
</dbReference>
<dbReference type="InterPro" id="IPR045024">
    <property type="entry name" value="NDH-2"/>
</dbReference>
<comment type="catalytic activity">
    <reaction evidence="7">
        <text>a quinone + NADH + H(+) = a quinol + NAD(+)</text>
        <dbReference type="Rhea" id="RHEA:46160"/>
        <dbReference type="ChEBI" id="CHEBI:15378"/>
        <dbReference type="ChEBI" id="CHEBI:24646"/>
        <dbReference type="ChEBI" id="CHEBI:57540"/>
        <dbReference type="ChEBI" id="CHEBI:57945"/>
        <dbReference type="ChEBI" id="CHEBI:132124"/>
        <dbReference type="EC" id="1.6.5.9"/>
    </reaction>
</comment>
<comment type="similarity">
    <text evidence="1">Belongs to the NADH dehydrogenase family.</text>
</comment>
<evidence type="ECO:0000256" key="5">
    <source>
        <dbReference type="ARBA" id="ARBA00023002"/>
    </source>
</evidence>
<evidence type="ECO:0000256" key="4">
    <source>
        <dbReference type="ARBA" id="ARBA00022827"/>
    </source>
</evidence>
<evidence type="ECO:0000256" key="7">
    <source>
        <dbReference type="ARBA" id="ARBA00047599"/>
    </source>
</evidence>
<accession>A0A2H9TQ13</accession>
<dbReference type="EC" id="1.6.5.9" evidence="2"/>
<evidence type="ECO:0000256" key="8">
    <source>
        <dbReference type="ARBA" id="ARBA00049010"/>
    </source>
</evidence>